<feature type="region of interest" description="Disordered" evidence="7">
    <location>
        <begin position="503"/>
        <end position="528"/>
    </location>
</feature>
<evidence type="ECO:0000259" key="9">
    <source>
        <dbReference type="PROSITE" id="PS50850"/>
    </source>
</evidence>
<feature type="transmembrane region" description="Helical" evidence="8">
    <location>
        <begin position="121"/>
        <end position="140"/>
    </location>
</feature>
<dbReference type="InterPro" id="IPR036259">
    <property type="entry name" value="MFS_trans_sf"/>
</dbReference>
<dbReference type="PANTHER" id="PTHR43791:SF36">
    <property type="entry name" value="TRANSPORTER, PUTATIVE (AFU_ORTHOLOGUE AFUA_6G08340)-RELATED"/>
    <property type="match status" value="1"/>
</dbReference>
<evidence type="ECO:0000256" key="2">
    <source>
        <dbReference type="ARBA" id="ARBA00022448"/>
    </source>
</evidence>
<name>A0ABR1I819_9HYPO</name>
<proteinExistence type="predicted"/>
<protein>
    <recommendedName>
        <fullName evidence="9">Major facilitator superfamily (MFS) profile domain-containing protein</fullName>
    </recommendedName>
</protein>
<sequence length="528" mass="58725">MAGLDHQDTSSGLADAQHPPQTGVFKFVSRYIPYFRNPQHVLLFKLDCFLLTWAFLAGVCPPIPSPELDQSATTQAYVSGMRESLNLYGNELVQFTTFFSAGYAIGLVPGQLIQTKIRPSIFLPFCEMTWGLLVLFTYKAPNAQTIYGLRFFLGLFSAVFWPSVVSLIFNWYTPAELAVRIAFFTISDVAGAMFLGALQGALYKNMNGVHGIAGWQWLFIVSGAITVGQALIGFVIIPDTPAYTRAIWLTDAEKEIARKRMSDVGANTSQLIPASVLKKKLRKLIVHPVTYFFLFAFAFSAWGHRANSYFVLYLESLVDAEGNRRYSTYQVNVLPLGGYALQILTNLVLNWLSDYKHWRWQISIGSTFCYGIILCVLCAWPSDYKVVLGFYFLTYATSAGSPSFMAWMAELLRKEPEARAIIVALTVTLVYVGHATIPLRTFRVADAPRYPIGFPVSTAFTFASILIQFGMLWWGNRNPQVAEYGYDAPKNAPRVVDEENLSVVNGDGAGSSGDSKTAHLEISKSRDA</sequence>
<feature type="domain" description="Major facilitator superfamily (MFS) profile" evidence="9">
    <location>
        <begin position="50"/>
        <end position="482"/>
    </location>
</feature>
<feature type="transmembrane region" description="Helical" evidence="8">
    <location>
        <begin position="42"/>
        <end position="64"/>
    </location>
</feature>
<feature type="transmembrane region" description="Helical" evidence="8">
    <location>
        <begin position="364"/>
        <end position="382"/>
    </location>
</feature>
<evidence type="ECO:0000313" key="10">
    <source>
        <dbReference type="EMBL" id="KAK7429082.1"/>
    </source>
</evidence>
<feature type="transmembrane region" description="Helical" evidence="8">
    <location>
        <begin position="388"/>
        <end position="408"/>
    </location>
</feature>
<dbReference type="PANTHER" id="PTHR43791">
    <property type="entry name" value="PERMEASE-RELATED"/>
    <property type="match status" value="1"/>
</dbReference>
<keyword evidence="6" id="KW-0325">Glycoprotein</keyword>
<feature type="compositionally biased region" description="Basic and acidic residues" evidence="7">
    <location>
        <begin position="516"/>
        <end position="528"/>
    </location>
</feature>
<evidence type="ECO:0000256" key="3">
    <source>
        <dbReference type="ARBA" id="ARBA00022692"/>
    </source>
</evidence>
<evidence type="ECO:0000256" key="1">
    <source>
        <dbReference type="ARBA" id="ARBA00004141"/>
    </source>
</evidence>
<evidence type="ECO:0000256" key="8">
    <source>
        <dbReference type="SAM" id="Phobius"/>
    </source>
</evidence>
<keyword evidence="2" id="KW-0813">Transport</keyword>
<feature type="transmembrane region" description="Helical" evidence="8">
    <location>
        <begin position="420"/>
        <end position="440"/>
    </location>
</feature>
<feature type="transmembrane region" description="Helical" evidence="8">
    <location>
        <begin position="284"/>
        <end position="303"/>
    </location>
</feature>
<accession>A0ABR1I819</accession>
<evidence type="ECO:0000256" key="7">
    <source>
        <dbReference type="SAM" id="MobiDB-lite"/>
    </source>
</evidence>
<dbReference type="Gene3D" id="1.20.1250.20">
    <property type="entry name" value="MFS general substrate transporter like domains"/>
    <property type="match status" value="2"/>
</dbReference>
<comment type="subcellular location">
    <subcellularLocation>
        <location evidence="1">Membrane</location>
        <topology evidence="1">Multi-pass membrane protein</topology>
    </subcellularLocation>
</comment>
<keyword evidence="11" id="KW-1185">Reference proteome</keyword>
<feature type="transmembrane region" description="Helical" evidence="8">
    <location>
        <begin position="215"/>
        <end position="237"/>
    </location>
</feature>
<dbReference type="EMBL" id="JAZAVK010000032">
    <property type="protein sequence ID" value="KAK7429082.1"/>
    <property type="molecule type" value="Genomic_DNA"/>
</dbReference>
<evidence type="ECO:0000256" key="5">
    <source>
        <dbReference type="ARBA" id="ARBA00023136"/>
    </source>
</evidence>
<dbReference type="Pfam" id="PF07690">
    <property type="entry name" value="MFS_1"/>
    <property type="match status" value="1"/>
</dbReference>
<dbReference type="Proteomes" id="UP001498421">
    <property type="component" value="Unassembled WGS sequence"/>
</dbReference>
<keyword evidence="5 8" id="KW-0472">Membrane</keyword>
<dbReference type="SUPFAM" id="SSF103473">
    <property type="entry name" value="MFS general substrate transporter"/>
    <property type="match status" value="1"/>
</dbReference>
<feature type="transmembrane region" description="Helical" evidence="8">
    <location>
        <begin position="333"/>
        <end position="352"/>
    </location>
</feature>
<evidence type="ECO:0000313" key="11">
    <source>
        <dbReference type="Proteomes" id="UP001498421"/>
    </source>
</evidence>
<evidence type="ECO:0000256" key="6">
    <source>
        <dbReference type="ARBA" id="ARBA00023180"/>
    </source>
</evidence>
<feature type="transmembrane region" description="Helical" evidence="8">
    <location>
        <begin position="452"/>
        <end position="474"/>
    </location>
</feature>
<comment type="caution">
    <text evidence="10">The sequence shown here is derived from an EMBL/GenBank/DDBJ whole genome shotgun (WGS) entry which is preliminary data.</text>
</comment>
<dbReference type="InterPro" id="IPR020846">
    <property type="entry name" value="MFS_dom"/>
</dbReference>
<organism evidence="10 11">
    <name type="scientific">Neonectria magnoliae</name>
    <dbReference type="NCBI Taxonomy" id="2732573"/>
    <lineage>
        <taxon>Eukaryota</taxon>
        <taxon>Fungi</taxon>
        <taxon>Dikarya</taxon>
        <taxon>Ascomycota</taxon>
        <taxon>Pezizomycotina</taxon>
        <taxon>Sordariomycetes</taxon>
        <taxon>Hypocreomycetidae</taxon>
        <taxon>Hypocreales</taxon>
        <taxon>Nectriaceae</taxon>
        <taxon>Neonectria</taxon>
    </lineage>
</organism>
<gene>
    <name evidence="10" type="ORF">QQZ08_004297</name>
</gene>
<evidence type="ECO:0000256" key="4">
    <source>
        <dbReference type="ARBA" id="ARBA00022989"/>
    </source>
</evidence>
<dbReference type="InterPro" id="IPR011701">
    <property type="entry name" value="MFS"/>
</dbReference>
<feature type="transmembrane region" description="Helical" evidence="8">
    <location>
        <begin position="181"/>
        <end position="203"/>
    </location>
</feature>
<keyword evidence="3 8" id="KW-0812">Transmembrane</keyword>
<feature type="transmembrane region" description="Helical" evidence="8">
    <location>
        <begin position="146"/>
        <end position="169"/>
    </location>
</feature>
<reference evidence="10 11" key="1">
    <citation type="journal article" date="2025" name="Microbiol. Resour. Announc.">
        <title>Draft genome sequences for Neonectria magnoliae and Neonectria punicea, canker pathogens of Liriodendron tulipifera and Acer saccharum in West Virginia.</title>
        <authorList>
            <person name="Petronek H.M."/>
            <person name="Kasson M.T."/>
            <person name="Metheny A.M."/>
            <person name="Stauder C.M."/>
            <person name="Lovett B."/>
            <person name="Lynch S.C."/>
            <person name="Garnas J.R."/>
            <person name="Kasson L.R."/>
            <person name="Stajich J.E."/>
        </authorList>
    </citation>
    <scope>NUCLEOTIDE SEQUENCE [LARGE SCALE GENOMIC DNA]</scope>
    <source>
        <strain evidence="10 11">NRRL 64651</strain>
    </source>
</reference>
<feature type="transmembrane region" description="Helical" evidence="8">
    <location>
        <begin position="92"/>
        <end position="109"/>
    </location>
</feature>
<dbReference type="PROSITE" id="PS50850">
    <property type="entry name" value="MFS"/>
    <property type="match status" value="1"/>
</dbReference>
<keyword evidence="4 8" id="KW-1133">Transmembrane helix</keyword>